<sequence length="260" mass="28586">MLHACNKDVTLPDEAAKGQISFYFASTALTNGAEVRGSKGYLVLIDSRDSSYRPPKDIFSSIYPFLYNPSQRSTTYPQTKTSWIQFMALDAGQHQLSLKDTSSRLLDSVKFTLDADKPAIVFYGDSIGNYSHIIAADPFVADTGKIGIRIINLSPFTGPVYMTLNKVVPPGLPAYTQYMDHTGFLPMALSTPQTFNIKVYRYGDDKNFLTRGTLEAIPGHAYTLIISGYSDNNPGSYKDPLTGANVSLSNNFSLAVIKTF</sequence>
<gene>
    <name evidence="1" type="ORF">DF182_09415</name>
</gene>
<dbReference type="EMBL" id="QFFJ01000001">
    <property type="protein sequence ID" value="RBL92776.1"/>
    <property type="molecule type" value="Genomic_DNA"/>
</dbReference>
<reference evidence="1 2" key="1">
    <citation type="submission" date="2018-05" db="EMBL/GenBank/DDBJ databases">
        <title>Chitinophaga sp. K3CV102501T nov., isolated from isolated from a monsoon evergreen broad-leaved forest soil.</title>
        <authorList>
            <person name="Lv Y."/>
        </authorList>
    </citation>
    <scope>NUCLEOTIDE SEQUENCE [LARGE SCALE GENOMIC DNA]</scope>
    <source>
        <strain evidence="1 2">GDMCC 1.1325</strain>
    </source>
</reference>
<keyword evidence="2" id="KW-1185">Reference proteome</keyword>
<evidence type="ECO:0000313" key="1">
    <source>
        <dbReference type="EMBL" id="RBL92776.1"/>
    </source>
</evidence>
<name>A0A365Y2F1_9BACT</name>
<comment type="caution">
    <text evidence="1">The sequence shown here is derived from an EMBL/GenBank/DDBJ whole genome shotgun (WGS) entry which is preliminary data.</text>
</comment>
<dbReference type="Proteomes" id="UP000253410">
    <property type="component" value="Unassembled WGS sequence"/>
</dbReference>
<evidence type="ECO:0008006" key="3">
    <source>
        <dbReference type="Google" id="ProtNLM"/>
    </source>
</evidence>
<evidence type="ECO:0000313" key="2">
    <source>
        <dbReference type="Proteomes" id="UP000253410"/>
    </source>
</evidence>
<proteinExistence type="predicted"/>
<organism evidence="1 2">
    <name type="scientific">Chitinophaga flava</name>
    <dbReference type="NCBI Taxonomy" id="2259036"/>
    <lineage>
        <taxon>Bacteria</taxon>
        <taxon>Pseudomonadati</taxon>
        <taxon>Bacteroidota</taxon>
        <taxon>Chitinophagia</taxon>
        <taxon>Chitinophagales</taxon>
        <taxon>Chitinophagaceae</taxon>
        <taxon>Chitinophaga</taxon>
    </lineage>
</organism>
<protein>
    <recommendedName>
        <fullName evidence="3">DUF4397 domain-containing protein</fullName>
    </recommendedName>
</protein>
<dbReference type="AlphaFoldDB" id="A0A365Y2F1"/>
<accession>A0A365Y2F1</accession>